<reference evidence="1 2" key="1">
    <citation type="submission" date="2016-03" db="EMBL/GenBank/DDBJ databases">
        <title>Draft genome sequence of Flavobacterium fryxellicola DSM 16209.</title>
        <authorList>
            <person name="Shin S.-K."/>
            <person name="Yi H."/>
        </authorList>
    </citation>
    <scope>NUCLEOTIDE SEQUENCE [LARGE SCALE GENOMIC DNA]</scope>
    <source>
        <strain evidence="1 2">DSM 16209</strain>
    </source>
</reference>
<dbReference type="Pfam" id="PF13645">
    <property type="entry name" value="YkuD_2"/>
    <property type="match status" value="1"/>
</dbReference>
<evidence type="ECO:0008006" key="3">
    <source>
        <dbReference type="Google" id="ProtNLM"/>
    </source>
</evidence>
<protein>
    <recommendedName>
        <fullName evidence="3">YkuD domain-containing protein</fullName>
    </recommendedName>
</protein>
<dbReference type="PANTHER" id="PTHR38477:SF1">
    <property type="entry name" value="MUREIN L,D-TRANSPEPTIDASE CATALYTIC DOMAIN FAMILY PROTEIN"/>
    <property type="match status" value="1"/>
</dbReference>
<proteinExistence type="predicted"/>
<evidence type="ECO:0000313" key="1">
    <source>
        <dbReference type="EMBL" id="OAB28817.1"/>
    </source>
</evidence>
<dbReference type="EMBL" id="LVJE01000010">
    <property type="protein sequence ID" value="OAB28817.1"/>
    <property type="molecule type" value="Genomic_DNA"/>
</dbReference>
<dbReference type="OrthoDB" id="1247236at2"/>
<evidence type="ECO:0000313" key="2">
    <source>
        <dbReference type="Proteomes" id="UP000077164"/>
    </source>
</evidence>
<dbReference type="InterPro" id="IPR038063">
    <property type="entry name" value="Transpep_catalytic_dom"/>
</dbReference>
<dbReference type="STRING" id="249352.SAMN05444395_102479"/>
<name>A0A167XY89_9FLAO</name>
<organism evidence="1 2">
    <name type="scientific">Flavobacterium fryxellicola</name>
    <dbReference type="NCBI Taxonomy" id="249352"/>
    <lineage>
        <taxon>Bacteria</taxon>
        <taxon>Pseudomonadati</taxon>
        <taxon>Bacteroidota</taxon>
        <taxon>Flavobacteriia</taxon>
        <taxon>Flavobacteriales</taxon>
        <taxon>Flavobacteriaceae</taxon>
        <taxon>Flavobacterium</taxon>
    </lineage>
</organism>
<dbReference type="PANTHER" id="PTHR38477">
    <property type="entry name" value="HYPOTHETICAL EXPORTED PROTEIN"/>
    <property type="match status" value="1"/>
</dbReference>
<sequence length="195" mass="21916">MPVKCNYRSSRNYFKNGTMNKKLTLLLLCSFHFIVAQGNQEIVKKAYEIQTKWGFKAKNKNIITLIDFSKSIEEARLYVVDLKNSKILLESNVDHGSGSGTGLTPNLFSNIEGSNATSLGCYVTLQTYKGTWGYSLRLNGLEDDKNSNALKRNIVVHSSKRMYSKFSLGCFSVPDKNANMLIDLIKNGSLVYAYQ</sequence>
<dbReference type="Proteomes" id="UP000077164">
    <property type="component" value="Unassembled WGS sequence"/>
</dbReference>
<comment type="caution">
    <text evidence="1">The sequence shown here is derived from an EMBL/GenBank/DDBJ whole genome shotgun (WGS) entry which is preliminary data.</text>
</comment>
<keyword evidence="2" id="KW-1185">Reference proteome</keyword>
<dbReference type="AlphaFoldDB" id="A0A167XY89"/>
<gene>
    <name evidence="1" type="ORF">FBFR_04925</name>
</gene>
<dbReference type="SUPFAM" id="SSF141523">
    <property type="entry name" value="L,D-transpeptidase catalytic domain-like"/>
    <property type="match status" value="1"/>
</dbReference>
<dbReference type="InterPro" id="IPR032676">
    <property type="entry name" value="YkuD_2"/>
</dbReference>
<accession>A0A167XY89</accession>